<evidence type="ECO:0000313" key="3">
    <source>
        <dbReference type="EMBL" id="HHS52981.1"/>
    </source>
</evidence>
<evidence type="ECO:0000259" key="2">
    <source>
        <dbReference type="Pfam" id="PF00437"/>
    </source>
</evidence>
<dbReference type="Pfam" id="PF00437">
    <property type="entry name" value="T2SSE"/>
    <property type="match status" value="1"/>
</dbReference>
<gene>
    <name evidence="3" type="ORF">ENW73_09040</name>
</gene>
<sequence>MTDEEYFDFLLEECIKYRASDLHLTVGRPPTLRIDGKLYPIEKTQVLTPEVTAKFKDIATINVKHLRAQINDGGGGDFGLTFKDKARFRVAIYKQKGYFGLALRLIPKHIMEFEELGLLPHLVPKIKALLDRSHGLILVTGPTGCGKSTTQATFIDYILNSPRHVLTIEDPIEFIHDHKSGLVTQREVGIDVSSFREAIMKGLRSNPNVILVGEIRDLATAEATVWAAESGHLVIGTLHTTNASETITRFIDIFPPEIRDQIRIQFSISILAVFSQRLVLRAEGKGRIAAFEIMMATPAVRNLIRERKIEHLPSAIQTAQSEGSISFDAYLAELYRMGKITYETALANAFDPKGLRELVELGAKAKSRFGEATRTYG</sequence>
<dbReference type="InterPro" id="IPR027417">
    <property type="entry name" value="P-loop_NTPase"/>
</dbReference>
<dbReference type="GO" id="GO:0005524">
    <property type="term" value="F:ATP binding"/>
    <property type="evidence" value="ECO:0007669"/>
    <property type="project" value="InterPro"/>
</dbReference>
<dbReference type="SUPFAM" id="SSF52540">
    <property type="entry name" value="P-loop containing nucleoside triphosphate hydrolases"/>
    <property type="match status" value="1"/>
</dbReference>
<reference evidence="3" key="1">
    <citation type="journal article" date="2020" name="mSystems">
        <title>Genome- and Community-Level Interaction Insights into Carbon Utilization and Element Cycling Functions of Hydrothermarchaeota in Hydrothermal Sediment.</title>
        <authorList>
            <person name="Zhou Z."/>
            <person name="Liu Y."/>
            <person name="Xu W."/>
            <person name="Pan J."/>
            <person name="Luo Z.H."/>
            <person name="Li M."/>
        </authorList>
    </citation>
    <scope>NUCLEOTIDE SEQUENCE [LARGE SCALE GENOMIC DNA]</scope>
    <source>
        <strain evidence="3">SpSt-876</strain>
    </source>
</reference>
<dbReference type="InterPro" id="IPR050921">
    <property type="entry name" value="T4SS_GSP_E_ATPase"/>
</dbReference>
<dbReference type="InterPro" id="IPR001482">
    <property type="entry name" value="T2SS/T4SS_dom"/>
</dbReference>
<name>A0A7C6EDX3_UNCW3</name>
<feature type="domain" description="Bacterial type II secretion system protein E" evidence="2">
    <location>
        <begin position="7"/>
        <end position="283"/>
    </location>
</feature>
<proteinExistence type="inferred from homology"/>
<dbReference type="CDD" id="cd01131">
    <property type="entry name" value="PilT"/>
    <property type="match status" value="1"/>
</dbReference>
<evidence type="ECO:0000256" key="1">
    <source>
        <dbReference type="ARBA" id="ARBA00006611"/>
    </source>
</evidence>
<dbReference type="InterPro" id="IPR006321">
    <property type="entry name" value="PilT/PilU"/>
</dbReference>
<comment type="caution">
    <text evidence="3">The sequence shown here is derived from an EMBL/GenBank/DDBJ whole genome shotgun (WGS) entry which is preliminary data.</text>
</comment>
<dbReference type="GO" id="GO:0016887">
    <property type="term" value="F:ATP hydrolysis activity"/>
    <property type="evidence" value="ECO:0007669"/>
    <property type="project" value="InterPro"/>
</dbReference>
<dbReference type="NCBIfam" id="TIGR01420">
    <property type="entry name" value="pilT_fam"/>
    <property type="match status" value="1"/>
</dbReference>
<comment type="similarity">
    <text evidence="1">Belongs to the GSP E family.</text>
</comment>
<dbReference type="Gene3D" id="3.30.450.90">
    <property type="match status" value="1"/>
</dbReference>
<dbReference type="AlphaFoldDB" id="A0A7C6EDX3"/>
<dbReference type="PANTHER" id="PTHR30486">
    <property type="entry name" value="TWITCHING MOTILITY PROTEIN PILT"/>
    <property type="match status" value="1"/>
</dbReference>
<dbReference type="Gene3D" id="3.40.50.300">
    <property type="entry name" value="P-loop containing nucleotide triphosphate hydrolases"/>
    <property type="match status" value="1"/>
</dbReference>
<accession>A0A7C6EDX3</accession>
<organism evidence="3">
    <name type="scientific">candidate division WOR-3 bacterium</name>
    <dbReference type="NCBI Taxonomy" id="2052148"/>
    <lineage>
        <taxon>Bacteria</taxon>
        <taxon>Bacteria division WOR-3</taxon>
    </lineage>
</organism>
<protein>
    <submittedName>
        <fullName evidence="3">PilT/PilU family type 4a pilus ATPase</fullName>
    </submittedName>
</protein>
<dbReference type="EMBL" id="DTLI01000216">
    <property type="protein sequence ID" value="HHS52981.1"/>
    <property type="molecule type" value="Genomic_DNA"/>
</dbReference>